<sequence length="150" mass="16698">MSVYLVQHGLAFKESEDPERRLTPRGVEETERVARYLAERGVEVGEIIHSGRARARQTAEIFAKHLKAPVREGDGLGPNDDPSIWAGRLAGVSHGIMLVGHLPHLSRLSSLLLVGNPDVEIIKFRYSGVARLEREGARWALAWYITPELV</sequence>
<dbReference type="BioCyc" id="PSP1104324:GJSN-1578-MONOMER"/>
<evidence type="ECO:0000313" key="2">
    <source>
        <dbReference type="EMBL" id="AET33023.1"/>
    </source>
</evidence>
<keyword evidence="1" id="KW-0378">Hydrolase</keyword>
<gene>
    <name evidence="2" type="ORF">P186_1605</name>
</gene>
<dbReference type="InterPro" id="IPR013078">
    <property type="entry name" value="His_Pase_superF_clade-1"/>
</dbReference>
<dbReference type="GO" id="GO:0005737">
    <property type="term" value="C:cytoplasm"/>
    <property type="evidence" value="ECO:0007669"/>
    <property type="project" value="InterPro"/>
</dbReference>
<dbReference type="EMBL" id="CP003098">
    <property type="protein sequence ID" value="AET33023.1"/>
    <property type="molecule type" value="Genomic_DNA"/>
</dbReference>
<dbReference type="Pfam" id="PF00300">
    <property type="entry name" value="His_Phos_1"/>
    <property type="match status" value="1"/>
</dbReference>
<name>G7VG25_9CREN</name>
<evidence type="ECO:0000313" key="3">
    <source>
        <dbReference type="Proteomes" id="UP000005867"/>
    </source>
</evidence>
<dbReference type="GeneID" id="11596104"/>
<dbReference type="CDD" id="cd07067">
    <property type="entry name" value="HP_PGM_like"/>
    <property type="match status" value="1"/>
</dbReference>
<dbReference type="PANTHER" id="PTHR20935">
    <property type="entry name" value="PHOSPHOGLYCERATE MUTASE-RELATED"/>
    <property type="match status" value="1"/>
</dbReference>
<dbReference type="Proteomes" id="UP000005867">
    <property type="component" value="Chromosome"/>
</dbReference>
<dbReference type="OrthoDB" id="304253at2157"/>
<dbReference type="NCBIfam" id="TIGR00249">
    <property type="entry name" value="sixA"/>
    <property type="match status" value="1"/>
</dbReference>
<proteinExistence type="predicted"/>
<reference evidence="2 3" key="1">
    <citation type="journal article" date="2012" name="J. Bacteriol.">
        <title>Complete genome sequence of strain 1860, a crenarchaeon of the genus pyrobaculum able to grow with various electron acceptors.</title>
        <authorList>
            <person name="Mardanov A.V."/>
            <person name="Gumerov V.M."/>
            <person name="Slobodkina G.B."/>
            <person name="Beletsky A.V."/>
            <person name="Bonch-Osmolovskaya E.A."/>
            <person name="Ravin N.V."/>
            <person name="Skryabin K.G."/>
        </authorList>
    </citation>
    <scope>NUCLEOTIDE SEQUENCE [LARGE SCALE GENOMIC DNA]</scope>
    <source>
        <strain evidence="2 3">1860</strain>
    </source>
</reference>
<evidence type="ECO:0000256" key="1">
    <source>
        <dbReference type="ARBA" id="ARBA00022801"/>
    </source>
</evidence>
<dbReference type="AlphaFoldDB" id="G7VG25"/>
<dbReference type="HOGENOM" id="CLU_084603_3_1_2"/>
<dbReference type="GO" id="GO:0101006">
    <property type="term" value="F:protein histidine phosphatase activity"/>
    <property type="evidence" value="ECO:0007669"/>
    <property type="project" value="InterPro"/>
</dbReference>
<protein>
    <submittedName>
        <fullName evidence="2">Phosphohistidine phosphatase, SixA</fullName>
    </submittedName>
</protein>
<dbReference type="Gene3D" id="3.40.50.1240">
    <property type="entry name" value="Phosphoglycerate mutase-like"/>
    <property type="match status" value="1"/>
</dbReference>
<accession>G7VG25</accession>
<keyword evidence="3" id="KW-1185">Reference proteome</keyword>
<dbReference type="SUPFAM" id="SSF53254">
    <property type="entry name" value="Phosphoglycerate mutase-like"/>
    <property type="match status" value="1"/>
</dbReference>
<dbReference type="KEGG" id="pyr:P186_1605"/>
<dbReference type="STRING" id="1104324.P186_1605"/>
<dbReference type="InterPro" id="IPR051021">
    <property type="entry name" value="Mito_Ser/Thr_phosphatase"/>
</dbReference>
<organism evidence="2 3">
    <name type="scientific">Pyrobaculum ferrireducens</name>
    <dbReference type="NCBI Taxonomy" id="1104324"/>
    <lineage>
        <taxon>Archaea</taxon>
        <taxon>Thermoproteota</taxon>
        <taxon>Thermoprotei</taxon>
        <taxon>Thermoproteales</taxon>
        <taxon>Thermoproteaceae</taxon>
        <taxon>Pyrobaculum</taxon>
    </lineage>
</organism>
<dbReference type="InterPro" id="IPR029033">
    <property type="entry name" value="His_PPase_superfam"/>
</dbReference>
<dbReference type="PANTHER" id="PTHR20935:SF0">
    <property type="entry name" value="SERINE_THREONINE-PROTEIN PHOSPHATASE PGAM5, MITOCHONDRIAL"/>
    <property type="match status" value="1"/>
</dbReference>
<dbReference type="RefSeq" id="WP_014288849.1">
    <property type="nucleotide sequence ID" value="NC_016645.1"/>
</dbReference>
<dbReference type="InterPro" id="IPR004449">
    <property type="entry name" value="SixA"/>
</dbReference>
<dbReference type="eggNOG" id="arCOG01992">
    <property type="taxonomic scope" value="Archaea"/>
</dbReference>